<dbReference type="RefSeq" id="WP_004578904.1">
    <property type="nucleotide sequence ID" value="NZ_AP028878.1"/>
</dbReference>
<evidence type="ECO:0000313" key="3">
    <source>
        <dbReference type="Proteomes" id="UP000013165"/>
    </source>
</evidence>
<dbReference type="AlphaFoldDB" id="N6WUA0"/>
<evidence type="ECO:0000313" key="2">
    <source>
        <dbReference type="EMBL" id="ENO14607.1"/>
    </source>
</evidence>
<dbReference type="STRING" id="626887.J057_04631"/>
<feature type="domain" description="Abortive phage infection protein C-terminal" evidence="1">
    <location>
        <begin position="259"/>
        <end position="498"/>
    </location>
</feature>
<evidence type="ECO:0000259" key="1">
    <source>
        <dbReference type="Pfam" id="PF10592"/>
    </source>
</evidence>
<dbReference type="HOGENOM" id="CLU_026290_2_0_6"/>
<dbReference type="eggNOG" id="COG2159">
    <property type="taxonomic scope" value="Bacteria"/>
</dbReference>
<accession>N6WUA0</accession>
<sequence length="566" mass="62943">MHRIVASHLDSFVDQYALAADDRTVQFEKFANFAVLSGKLATSVDLDDVTTGNDDDGTDGVALIINEEHIVSAGDAESLFAHERRNNDVEVVFVQGKTSDGFDLGDFLKFKESVLRFFTQEPYLALSDLQQEARAAFDVAIKNVPKIRHGKPSVSAFFVTTGNYSAPDALEAGRKDMISQLGELGLFQNVDVRFMGRDDLVSAWVASYSGIEASLTMNSSASLPEIAGIDESYLVVAKAKDYVENLLVSDDGSIRGQLFEENVRHFLGPENPVNEQIAETILNQSSKTRFPVLNNGVTLVSPDVRVQGTTLHISNFQIVNGCQTSHVLYENREALTDDLMVTLKVVETTDEDVFSELVRATNSQSKIEESQFLSLSPIAKRVEAYFNTYEGQDGRLYFERRDRQYVGKGVAAIRVVSLHNAAKCVCAMFVRRPDLSFKYPKRMYEDFGAKIFNEGNREIIYYASALALYRFHLLTSNNTIPQNMRRFKWHILPLAAALVAGKDVPPLGSKKMDAYAQKIIDKFSHHSAEGTAIFTKAVGIIESLGEITNDRLKRQAVLDEMLAHVS</sequence>
<keyword evidence="3" id="KW-1185">Reference proteome</keyword>
<dbReference type="InterPro" id="IPR018891">
    <property type="entry name" value="AIPR_C"/>
</dbReference>
<dbReference type="PATRIC" id="fig|626887.3.peg.913"/>
<dbReference type="Pfam" id="PF10592">
    <property type="entry name" value="AIPR"/>
    <property type="match status" value="1"/>
</dbReference>
<dbReference type="EMBL" id="APLQ01000011">
    <property type="protein sequence ID" value="ENO14607.1"/>
    <property type="molecule type" value="Genomic_DNA"/>
</dbReference>
<reference evidence="2 3" key="1">
    <citation type="journal article" date="2013" name="Genome Announc.">
        <title>Genome Sequence of the Polycyclic Aromatic Hydrocarbon-Degrading Bacterium Strain Marinobacter nanhaiticus D15-8WT.</title>
        <authorList>
            <person name="Cui Z."/>
            <person name="Gao W."/>
            <person name="Li Q."/>
            <person name="Xu G."/>
            <person name="Zheng L."/>
        </authorList>
    </citation>
    <scope>NUCLEOTIDE SEQUENCE [LARGE SCALE GENOMIC DNA]</scope>
    <source>
        <strain evidence="2 3">D15-8W</strain>
    </source>
</reference>
<organism evidence="2 3">
    <name type="scientific">Marinobacter nanhaiticus D15-8W</name>
    <dbReference type="NCBI Taxonomy" id="626887"/>
    <lineage>
        <taxon>Bacteria</taxon>
        <taxon>Pseudomonadati</taxon>
        <taxon>Pseudomonadota</taxon>
        <taxon>Gammaproteobacteria</taxon>
        <taxon>Pseudomonadales</taxon>
        <taxon>Marinobacteraceae</taxon>
        <taxon>Marinobacter</taxon>
    </lineage>
</organism>
<proteinExistence type="predicted"/>
<dbReference type="OrthoDB" id="9806213at2"/>
<name>N6WUA0_9GAMM</name>
<gene>
    <name evidence="2" type="ORF">J057_04631</name>
</gene>
<dbReference type="Proteomes" id="UP000013165">
    <property type="component" value="Unassembled WGS sequence"/>
</dbReference>
<protein>
    <submittedName>
        <fullName evidence="2">AIPR family protein</fullName>
    </submittedName>
</protein>
<comment type="caution">
    <text evidence="2">The sequence shown here is derived from an EMBL/GenBank/DDBJ whole genome shotgun (WGS) entry which is preliminary data.</text>
</comment>